<organism evidence="1 2">
    <name type="scientific">Pholiota conissans</name>
    <dbReference type="NCBI Taxonomy" id="109636"/>
    <lineage>
        <taxon>Eukaryota</taxon>
        <taxon>Fungi</taxon>
        <taxon>Dikarya</taxon>
        <taxon>Basidiomycota</taxon>
        <taxon>Agaricomycotina</taxon>
        <taxon>Agaricomycetes</taxon>
        <taxon>Agaricomycetidae</taxon>
        <taxon>Agaricales</taxon>
        <taxon>Agaricineae</taxon>
        <taxon>Strophariaceae</taxon>
        <taxon>Pholiota</taxon>
    </lineage>
</organism>
<dbReference type="Proteomes" id="UP000807469">
    <property type="component" value="Unassembled WGS sequence"/>
</dbReference>
<protein>
    <submittedName>
        <fullName evidence="1">Uncharacterized protein</fullName>
    </submittedName>
</protein>
<dbReference type="AlphaFoldDB" id="A0A9P5YXZ0"/>
<sequence>MVGSESPRKNSHRDAYDFVASPLTKTDTSALPPKFQTSIAPVSSAEFRTQLELLIADEEALPTTQVIKKAEAAVEWLKAIESPLRFLICPWSPEKRADYAKLLETMLQFSQMSRGRRYTACAIYLSYREGTTNDAKINNLTALSLMWMAYLVYPFVNYGEFRSTSDEYRPVSSSNIPCFDDVTEQITSDRTYICEMTDFEKLLLERDGFRCVGSKTPSLNKGGLKENKKIPSALTTGTHILPMMVSDYKAKDAGSERPRSVMAVQVGKNSVTFLGVRVNLLRLKIFWVPGNITERAHFFFILELLGCHNAVIR</sequence>
<accession>A0A9P5YXZ0</accession>
<reference evidence="1" key="1">
    <citation type="submission" date="2020-11" db="EMBL/GenBank/DDBJ databases">
        <authorList>
            <consortium name="DOE Joint Genome Institute"/>
            <person name="Ahrendt S."/>
            <person name="Riley R."/>
            <person name="Andreopoulos W."/>
            <person name="Labutti K."/>
            <person name="Pangilinan J."/>
            <person name="Ruiz-Duenas F.J."/>
            <person name="Barrasa J.M."/>
            <person name="Sanchez-Garcia M."/>
            <person name="Camarero S."/>
            <person name="Miyauchi S."/>
            <person name="Serrano A."/>
            <person name="Linde D."/>
            <person name="Babiker R."/>
            <person name="Drula E."/>
            <person name="Ayuso-Fernandez I."/>
            <person name="Pacheco R."/>
            <person name="Padilla G."/>
            <person name="Ferreira P."/>
            <person name="Barriuso J."/>
            <person name="Kellner H."/>
            <person name="Castanera R."/>
            <person name="Alfaro M."/>
            <person name="Ramirez L."/>
            <person name="Pisabarro A.G."/>
            <person name="Kuo A."/>
            <person name="Tritt A."/>
            <person name="Lipzen A."/>
            <person name="He G."/>
            <person name="Yan M."/>
            <person name="Ng V."/>
            <person name="Cullen D."/>
            <person name="Martin F."/>
            <person name="Rosso M.-N."/>
            <person name="Henrissat B."/>
            <person name="Hibbett D."/>
            <person name="Martinez A.T."/>
            <person name="Grigoriev I.V."/>
        </authorList>
    </citation>
    <scope>NUCLEOTIDE SEQUENCE</scope>
    <source>
        <strain evidence="1">CIRM-BRFM 674</strain>
    </source>
</reference>
<dbReference type="EMBL" id="MU155309">
    <property type="protein sequence ID" value="KAF9476030.1"/>
    <property type="molecule type" value="Genomic_DNA"/>
</dbReference>
<evidence type="ECO:0000313" key="2">
    <source>
        <dbReference type="Proteomes" id="UP000807469"/>
    </source>
</evidence>
<proteinExistence type="predicted"/>
<name>A0A9P5YXZ0_9AGAR</name>
<keyword evidence="2" id="KW-1185">Reference proteome</keyword>
<gene>
    <name evidence="1" type="ORF">BDN70DRAFT_953031</name>
</gene>
<evidence type="ECO:0000313" key="1">
    <source>
        <dbReference type="EMBL" id="KAF9476030.1"/>
    </source>
</evidence>
<comment type="caution">
    <text evidence="1">The sequence shown here is derived from an EMBL/GenBank/DDBJ whole genome shotgun (WGS) entry which is preliminary data.</text>
</comment>